<accession>A0A1J1IDH4</accession>
<dbReference type="EMBL" id="CVRI01000047">
    <property type="protein sequence ID" value="CRK98267.1"/>
    <property type="molecule type" value="Genomic_DNA"/>
</dbReference>
<keyword evidence="2" id="KW-1185">Reference proteome</keyword>
<reference evidence="1 2" key="1">
    <citation type="submission" date="2015-04" db="EMBL/GenBank/DDBJ databases">
        <authorList>
            <person name="Syromyatnikov M.Y."/>
            <person name="Popov V.N."/>
        </authorList>
    </citation>
    <scope>NUCLEOTIDE SEQUENCE [LARGE SCALE GENOMIC DNA]</scope>
</reference>
<sequence length="65" mass="7489">MKTLQFLSSIGHEGHNLDIFFWLNLDYCGSSKMEHVCLSIGGKISSKSKQRIKLNSRKHFSDIEF</sequence>
<dbReference type="AlphaFoldDB" id="A0A1J1IDH4"/>
<name>A0A1J1IDH4_9DIPT</name>
<dbReference type="Proteomes" id="UP000183832">
    <property type="component" value="Unassembled WGS sequence"/>
</dbReference>
<proteinExistence type="predicted"/>
<protein>
    <submittedName>
        <fullName evidence="1">CLUMA_CG011629, isoform A</fullName>
    </submittedName>
</protein>
<evidence type="ECO:0000313" key="2">
    <source>
        <dbReference type="Proteomes" id="UP000183832"/>
    </source>
</evidence>
<organism evidence="1 2">
    <name type="scientific">Clunio marinus</name>
    <dbReference type="NCBI Taxonomy" id="568069"/>
    <lineage>
        <taxon>Eukaryota</taxon>
        <taxon>Metazoa</taxon>
        <taxon>Ecdysozoa</taxon>
        <taxon>Arthropoda</taxon>
        <taxon>Hexapoda</taxon>
        <taxon>Insecta</taxon>
        <taxon>Pterygota</taxon>
        <taxon>Neoptera</taxon>
        <taxon>Endopterygota</taxon>
        <taxon>Diptera</taxon>
        <taxon>Nematocera</taxon>
        <taxon>Chironomoidea</taxon>
        <taxon>Chironomidae</taxon>
        <taxon>Clunio</taxon>
    </lineage>
</organism>
<gene>
    <name evidence="1" type="ORF">CLUMA_CG011629</name>
</gene>
<evidence type="ECO:0000313" key="1">
    <source>
        <dbReference type="EMBL" id="CRK98267.1"/>
    </source>
</evidence>